<dbReference type="RefSeq" id="WP_329492967.1">
    <property type="nucleotide sequence ID" value="NZ_CP108460.1"/>
</dbReference>
<feature type="domain" description="CHAT" evidence="1">
    <location>
        <begin position="3"/>
        <end position="261"/>
    </location>
</feature>
<evidence type="ECO:0000259" key="1">
    <source>
        <dbReference type="Pfam" id="PF12770"/>
    </source>
</evidence>
<dbReference type="Pfam" id="PF12770">
    <property type="entry name" value="CHAT"/>
    <property type="match status" value="1"/>
</dbReference>
<dbReference type="InterPro" id="IPR024983">
    <property type="entry name" value="CHAT_dom"/>
</dbReference>
<dbReference type="EMBL" id="CP108482">
    <property type="protein sequence ID" value="WUS54354.1"/>
    <property type="molecule type" value="Genomic_DNA"/>
</dbReference>
<evidence type="ECO:0000313" key="3">
    <source>
        <dbReference type="Proteomes" id="UP001432014"/>
    </source>
</evidence>
<sequence>MPSVPRLLVVPVGPLARLPYGAARRETGEYVIDQTAITIAPSLAWAIKSHRDRPRGSCIGAFHPGEPPLSLESDRDVFATHFPHGEKLDSPTPRQVLDRISNMTEVLHFSCHGNYDIPAPTNSSLELNGSLTLQQFMDISSAPWLVNLSSCDTAIPDITRSEQAISFPTCFLVGGAAHVIGCQWNVANECASLVNQVFYDGLAADIHPAIALQLAVSAIRSFGKMPYYTPRVIRPDPDQRLTPTLDLEHPFWWAAFSHYGSPW</sequence>
<evidence type="ECO:0000313" key="2">
    <source>
        <dbReference type="EMBL" id="WUS54354.1"/>
    </source>
</evidence>
<gene>
    <name evidence="2" type="ORF">OG469_01830</name>
</gene>
<organism evidence="2 3">
    <name type="scientific">Kitasatospora herbaricolor</name>
    <dbReference type="NCBI Taxonomy" id="68217"/>
    <lineage>
        <taxon>Bacteria</taxon>
        <taxon>Bacillati</taxon>
        <taxon>Actinomycetota</taxon>
        <taxon>Actinomycetes</taxon>
        <taxon>Kitasatosporales</taxon>
        <taxon>Streptomycetaceae</taxon>
        <taxon>Kitasatospora</taxon>
    </lineage>
</organism>
<protein>
    <submittedName>
        <fullName evidence="2">CHAT domain-containing protein</fullName>
    </submittedName>
</protein>
<proteinExistence type="predicted"/>
<keyword evidence="3" id="KW-1185">Reference proteome</keyword>
<reference evidence="2 3" key="1">
    <citation type="submission" date="2022-10" db="EMBL/GenBank/DDBJ databases">
        <title>The complete genomes of actinobacterial strains from the NBC collection.</title>
        <authorList>
            <person name="Joergensen T.S."/>
            <person name="Alvarez Arevalo M."/>
            <person name="Sterndorff E.B."/>
            <person name="Faurdal D."/>
            <person name="Vuksanovic O."/>
            <person name="Mourched A.-S."/>
            <person name="Charusanti P."/>
            <person name="Shaw S."/>
            <person name="Blin K."/>
            <person name="Weber T."/>
        </authorList>
    </citation>
    <scope>NUCLEOTIDE SEQUENCE [LARGE SCALE GENOMIC DNA]</scope>
    <source>
        <strain evidence="2 3">NBC_01247</strain>
    </source>
</reference>
<accession>A0ABZ1W0J9</accession>
<name>A0ABZ1W0J9_9ACTN</name>
<dbReference type="Proteomes" id="UP001432014">
    <property type="component" value="Chromosome"/>
</dbReference>